<evidence type="ECO:0000256" key="1">
    <source>
        <dbReference type="ARBA" id="ARBA00022603"/>
    </source>
</evidence>
<evidence type="ECO:0000313" key="5">
    <source>
        <dbReference type="EMBL" id="KAK0701440.1"/>
    </source>
</evidence>
<dbReference type="EMBL" id="JAUKTV010000028">
    <property type="protein sequence ID" value="KAK0701440.1"/>
    <property type="molecule type" value="Genomic_DNA"/>
</dbReference>
<evidence type="ECO:0000256" key="3">
    <source>
        <dbReference type="ARBA" id="ARBA00022691"/>
    </source>
</evidence>
<dbReference type="InterPro" id="IPR029063">
    <property type="entry name" value="SAM-dependent_MTases_sf"/>
</dbReference>
<comment type="similarity">
    <text evidence="4">Belongs to the class I-like SAM-binding methyltransferase superfamily. Cation-dependent O-methyltransferase family.</text>
</comment>
<dbReference type="SUPFAM" id="SSF53335">
    <property type="entry name" value="S-adenosyl-L-methionine-dependent methyltransferases"/>
    <property type="match status" value="1"/>
</dbReference>
<protein>
    <submittedName>
        <fullName evidence="5">S-adenosyl-L-methionine-dependent methyltransferase</fullName>
    </submittedName>
</protein>
<dbReference type="AlphaFoldDB" id="A0AA39ZPR6"/>
<dbReference type="PROSITE" id="PS51682">
    <property type="entry name" value="SAM_OMT_I"/>
    <property type="match status" value="1"/>
</dbReference>
<name>A0AA39ZPR6_9PEZI</name>
<dbReference type="Proteomes" id="UP001172159">
    <property type="component" value="Unassembled WGS sequence"/>
</dbReference>
<evidence type="ECO:0000256" key="4">
    <source>
        <dbReference type="ARBA" id="ARBA00023453"/>
    </source>
</evidence>
<reference evidence="5" key="1">
    <citation type="submission" date="2023-06" db="EMBL/GenBank/DDBJ databases">
        <title>Genome-scale phylogeny and comparative genomics of the fungal order Sordariales.</title>
        <authorList>
            <consortium name="Lawrence Berkeley National Laboratory"/>
            <person name="Hensen N."/>
            <person name="Bonometti L."/>
            <person name="Westerberg I."/>
            <person name="Brannstrom I.O."/>
            <person name="Guillou S."/>
            <person name="Cros-Aarteil S."/>
            <person name="Calhoun S."/>
            <person name="Haridas S."/>
            <person name="Kuo A."/>
            <person name="Mondo S."/>
            <person name="Pangilinan J."/>
            <person name="Riley R."/>
            <person name="Labutti K."/>
            <person name="Andreopoulos B."/>
            <person name="Lipzen A."/>
            <person name="Chen C."/>
            <person name="Yanf M."/>
            <person name="Daum C."/>
            <person name="Ng V."/>
            <person name="Clum A."/>
            <person name="Steindorff A."/>
            <person name="Ohm R."/>
            <person name="Martin F."/>
            <person name="Silar P."/>
            <person name="Natvig D."/>
            <person name="Lalanne C."/>
            <person name="Gautier V."/>
            <person name="Ament-Velasquez S.L."/>
            <person name="Kruys A."/>
            <person name="Hutchinson M.I."/>
            <person name="Powell A.J."/>
            <person name="Barry K."/>
            <person name="Miller A.N."/>
            <person name="Grigoriev I.V."/>
            <person name="Debuchy R."/>
            <person name="Gladieux P."/>
            <person name="Thoren M.H."/>
            <person name="Johannesson H."/>
        </authorList>
    </citation>
    <scope>NUCLEOTIDE SEQUENCE</scope>
    <source>
        <strain evidence="5">CBS 540.89</strain>
    </source>
</reference>
<evidence type="ECO:0000313" key="6">
    <source>
        <dbReference type="Proteomes" id="UP001172159"/>
    </source>
</evidence>
<evidence type="ECO:0000256" key="2">
    <source>
        <dbReference type="ARBA" id="ARBA00022679"/>
    </source>
</evidence>
<proteinExistence type="inferred from homology"/>
<sequence>MTEISTGTAFSKIDAALALSPLYTEFRLGLLDVATYQRWVENEGLASVPTLNEDQINLSARFPRNKHDFVRRALAQCRAVDILPDDSYDADASESALKRMDERFDHGRYLTYIFPEESALLYAVVNIVQPRRIAFLGSYYGYWAAAAAAAPSKQGIDLILVDIDPDSMEMARHNLEKQGLSDNKATAFLVDDAEALAAAPAPELREIDILVLDAEGPKSDDVPPDYRDKAIYYPHLRASLAELQPGALVVAHNVILSNFTTSAYFEEKQQNYRQQYTKFLALIRENFVYTVIDSTEGVLIARKL</sequence>
<dbReference type="Pfam" id="PF01596">
    <property type="entry name" value="Methyltransf_3"/>
    <property type="match status" value="1"/>
</dbReference>
<dbReference type="Gene3D" id="3.40.50.150">
    <property type="entry name" value="Vaccinia Virus protein VP39"/>
    <property type="match status" value="1"/>
</dbReference>
<keyword evidence="3" id="KW-0949">S-adenosyl-L-methionine</keyword>
<keyword evidence="2" id="KW-0808">Transferase</keyword>
<organism evidence="5 6">
    <name type="scientific">Apiosordaria backusii</name>
    <dbReference type="NCBI Taxonomy" id="314023"/>
    <lineage>
        <taxon>Eukaryota</taxon>
        <taxon>Fungi</taxon>
        <taxon>Dikarya</taxon>
        <taxon>Ascomycota</taxon>
        <taxon>Pezizomycotina</taxon>
        <taxon>Sordariomycetes</taxon>
        <taxon>Sordariomycetidae</taxon>
        <taxon>Sordariales</taxon>
        <taxon>Lasiosphaeriaceae</taxon>
        <taxon>Apiosordaria</taxon>
    </lineage>
</organism>
<accession>A0AA39ZPR6</accession>
<dbReference type="GO" id="GO:0032259">
    <property type="term" value="P:methylation"/>
    <property type="evidence" value="ECO:0007669"/>
    <property type="project" value="UniProtKB-KW"/>
</dbReference>
<gene>
    <name evidence="5" type="ORF">B0T21DRAFT_397546</name>
</gene>
<comment type="caution">
    <text evidence="5">The sequence shown here is derived from an EMBL/GenBank/DDBJ whole genome shotgun (WGS) entry which is preliminary data.</text>
</comment>
<dbReference type="GO" id="GO:0008171">
    <property type="term" value="F:O-methyltransferase activity"/>
    <property type="evidence" value="ECO:0007669"/>
    <property type="project" value="InterPro"/>
</dbReference>
<keyword evidence="6" id="KW-1185">Reference proteome</keyword>
<keyword evidence="1 5" id="KW-0489">Methyltransferase</keyword>
<dbReference type="InterPro" id="IPR002935">
    <property type="entry name" value="SAM_O-MeTrfase"/>
</dbReference>